<keyword evidence="3" id="KW-1185">Reference proteome</keyword>
<feature type="region of interest" description="Disordered" evidence="1">
    <location>
        <begin position="1"/>
        <end position="33"/>
    </location>
</feature>
<organism evidence="2 3">
    <name type="scientific">Salipiger bermudensis (strain DSM 26914 / JCM 13377 / KCTC 12554 / HTCC2601)</name>
    <name type="common">Pelagibaca bermudensis</name>
    <dbReference type="NCBI Taxonomy" id="314265"/>
    <lineage>
        <taxon>Bacteria</taxon>
        <taxon>Pseudomonadati</taxon>
        <taxon>Pseudomonadota</taxon>
        <taxon>Alphaproteobacteria</taxon>
        <taxon>Rhodobacterales</taxon>
        <taxon>Roseobacteraceae</taxon>
        <taxon>Salipiger</taxon>
    </lineage>
</organism>
<dbReference type="HOGENOM" id="CLU_3101918_0_0_5"/>
<dbReference type="STRING" id="314265.R2601_03703"/>
<feature type="compositionally biased region" description="Polar residues" evidence="1">
    <location>
        <begin position="1"/>
        <end position="18"/>
    </location>
</feature>
<dbReference type="EMBL" id="AATQ01000001">
    <property type="protein sequence ID" value="EAU48647.1"/>
    <property type="molecule type" value="Genomic_DNA"/>
</dbReference>
<comment type="caution">
    <text evidence="2">The sequence shown here is derived from an EMBL/GenBank/DDBJ whole genome shotgun (WGS) entry which is preliminary data.</text>
</comment>
<dbReference type="AlphaFoldDB" id="Q0FWA5"/>
<sequence length="51" mass="5153">MSTLGSMSGPTSSITPQGSWPAMIGVSSGRPRSAKLLSPSCTISLAMLSAR</sequence>
<accession>Q0FWA5</accession>
<protein>
    <submittedName>
        <fullName evidence="2">Uncharacterized protein</fullName>
    </submittedName>
</protein>
<dbReference type="Proteomes" id="UP000006230">
    <property type="component" value="Unassembled WGS sequence"/>
</dbReference>
<reference evidence="2 3" key="1">
    <citation type="journal article" date="2010" name="J. Bacteriol.">
        <title>Genome sequences of Pelagibaca bermudensis HTCC2601T and Maritimibacter alkaliphilus HTCC2654T, the type strains of two marine Roseobacter genera.</title>
        <authorList>
            <person name="Thrash J.C."/>
            <person name="Cho J.C."/>
            <person name="Ferriera S."/>
            <person name="Johnson J."/>
            <person name="Vergin K.L."/>
            <person name="Giovannoni S.J."/>
        </authorList>
    </citation>
    <scope>NUCLEOTIDE SEQUENCE [LARGE SCALE GENOMIC DNA]</scope>
    <source>
        <strain evidence="3">DSM 26914 / JCM 13377 / KCTC 12554 / HTCC2601</strain>
    </source>
</reference>
<evidence type="ECO:0000313" key="3">
    <source>
        <dbReference type="Proteomes" id="UP000006230"/>
    </source>
</evidence>
<evidence type="ECO:0000313" key="2">
    <source>
        <dbReference type="EMBL" id="EAU48647.1"/>
    </source>
</evidence>
<evidence type="ECO:0000256" key="1">
    <source>
        <dbReference type="SAM" id="MobiDB-lite"/>
    </source>
</evidence>
<gene>
    <name evidence="2" type="ORF">R2601_03703</name>
</gene>
<name>Q0FWA5_SALBH</name>
<proteinExistence type="predicted"/>